<dbReference type="CDD" id="cd07431">
    <property type="entry name" value="PHP_PolIIIA"/>
    <property type="match status" value="1"/>
</dbReference>
<comment type="catalytic activity">
    <reaction evidence="6">
        <text>DNA(n) + a 2'-deoxyribonucleoside 5'-triphosphate = DNA(n+1) + diphosphate</text>
        <dbReference type="Rhea" id="RHEA:22508"/>
        <dbReference type="Rhea" id="RHEA-COMP:17339"/>
        <dbReference type="Rhea" id="RHEA-COMP:17340"/>
        <dbReference type="ChEBI" id="CHEBI:33019"/>
        <dbReference type="ChEBI" id="CHEBI:61560"/>
        <dbReference type="ChEBI" id="CHEBI:173112"/>
        <dbReference type="EC" id="2.7.7.7"/>
    </reaction>
</comment>
<dbReference type="Gene3D" id="1.10.10.1600">
    <property type="entry name" value="Bacterial DNA polymerase III alpha subunit, thumb domain"/>
    <property type="match status" value="1"/>
</dbReference>
<dbReference type="InterPro" id="IPR029460">
    <property type="entry name" value="DNAPol_HHH"/>
</dbReference>
<dbReference type="InterPro" id="IPR003141">
    <property type="entry name" value="Pol/His_phosphatase_N"/>
</dbReference>
<evidence type="ECO:0000256" key="1">
    <source>
        <dbReference type="ARBA" id="ARBA00012417"/>
    </source>
</evidence>
<dbReference type="InterPro" id="IPR004805">
    <property type="entry name" value="DnaE2/DnaE/PolC"/>
</dbReference>
<dbReference type="GO" id="GO:0003887">
    <property type="term" value="F:DNA-directed DNA polymerase activity"/>
    <property type="evidence" value="ECO:0007669"/>
    <property type="project" value="UniProtKB-KW"/>
</dbReference>
<dbReference type="RefSeq" id="WP_171111312.1">
    <property type="nucleotide sequence ID" value="NZ_CP053096.1"/>
</dbReference>
<keyword evidence="4" id="KW-0235">DNA replication</keyword>
<dbReference type="PANTHER" id="PTHR32294:SF0">
    <property type="entry name" value="DNA POLYMERASE III SUBUNIT ALPHA"/>
    <property type="match status" value="1"/>
</dbReference>
<keyword evidence="9" id="KW-1185">Reference proteome</keyword>
<dbReference type="InterPro" id="IPR011708">
    <property type="entry name" value="DNA_pol3_alpha_NTPase_dom"/>
</dbReference>
<dbReference type="Gene3D" id="1.10.150.870">
    <property type="match status" value="1"/>
</dbReference>
<evidence type="ECO:0000313" key="9">
    <source>
        <dbReference type="Proteomes" id="UP000500686"/>
    </source>
</evidence>
<dbReference type="Pfam" id="PF02811">
    <property type="entry name" value="PHP"/>
    <property type="match status" value="1"/>
</dbReference>
<dbReference type="InterPro" id="IPR041931">
    <property type="entry name" value="DNA_pol3_alpha_thumb_dom"/>
</dbReference>
<evidence type="ECO:0000313" key="8">
    <source>
        <dbReference type="EMBL" id="QJR43502.1"/>
    </source>
</evidence>
<gene>
    <name evidence="8" type="primary">dnaE</name>
    <name evidence="8" type="ORF">HLA87_01725</name>
</gene>
<reference evidence="8 9" key="1">
    <citation type="submission" date="2020-05" db="EMBL/GenBank/DDBJ databases">
        <title>Novel Mycoplasma species detected in Mirounga angustirostris (northern elephant seal) from the USA.</title>
        <authorList>
            <person name="Volokhov D.V."/>
        </authorList>
    </citation>
    <scope>NUCLEOTIDE SEQUENCE [LARGE SCALE GENOMIC DNA]</scope>
    <source>
        <strain evidence="8 9">Mirounga ES2806-GEN</strain>
    </source>
</reference>
<dbReference type="GO" id="GO:0008408">
    <property type="term" value="F:3'-5' exonuclease activity"/>
    <property type="evidence" value="ECO:0007669"/>
    <property type="project" value="InterPro"/>
</dbReference>
<dbReference type="Pfam" id="PF17657">
    <property type="entry name" value="DNA_pol3_finger"/>
    <property type="match status" value="1"/>
</dbReference>
<dbReference type="GO" id="GO:0006260">
    <property type="term" value="P:DNA replication"/>
    <property type="evidence" value="ECO:0007669"/>
    <property type="project" value="UniProtKB-KW"/>
</dbReference>
<dbReference type="EC" id="2.7.7.7" evidence="1"/>
<evidence type="ECO:0000259" key="7">
    <source>
        <dbReference type="SMART" id="SM00481"/>
    </source>
</evidence>
<evidence type="ECO:0000256" key="2">
    <source>
        <dbReference type="ARBA" id="ARBA00022679"/>
    </source>
</evidence>
<sequence>MNKYTNLYNTTEYTFLDSIIRIDDLVRLSKEHGLNAVALTDHNNLFGLGAFLKSCQRYDIKPIIGVDLDVDEYRFILLAKNYKGFQKINSLIFKKSKNATINIDEIIDENIFIIDHPELGYYAKTGKTDLIISDSYYVNSYDTSIKNSIITKTNKLLYVKDNDTLNIVQKLSNNTENKFANDYFDNSVTDCIIIDRINFIIDNCNFKLPSKKLNLADFNNNDDEDNEKLLIKLLNDGLTRISHELPKNKDLWRERLAYEFETIKSLGFINYFLIIQDLVNWAKNNNIAIGPGRGSAAGSFISYLLNITSINPLKYDLLFERFLNPQRVSWPDIDIDIQDDRRMEVFEYLKNKYGNEYVALISTFQTFGAKMAIRDVGRVLGISLVTINAISKTLSTSETLTEAMQSNIKFKLAIDNYPELLEHALKIEGLPRQQSYHPAGLIISKQPIISYAPASLTNDGSYQQVQLTMDYTEQFGLLKIDLLGLKTLTEVQNMEYFIPENEWFDNLLDNDPAKMALNDQSTFLRLNLGYTEGIFQLESPGMKKTIATVQLNSFDDLYAIISLFRPGPLKYIKNYAQNKQDADLIEKIHPVYDEILRPTFGIMVYQEQIMLIAQKVAGMSFVEADFLRRAISKKHEDEIKQYKDKFIQGALNNGLEISQIKKIYKNIEQFAEYGFNKSHAVSYAYLTMKMAYYKTYYPLIFYSALISNSRGAQDKIGKYVEEIKKQNYIVNSPNILHSLNACLIKNKQIYLPFDLIKGFGNDGVSKIMSSINELGPFTNNLNETIIRLRFAGLTENALDLLVRANVFRDFGHMKFIENAVKNLLECFKLVSNMNNWQEAKEKLTKSGYLSMVHDEVERDINYESTNEISLLGACYNAFPTIEYEKQFKYKLSTIPDTITTEIAVQVVRKTLLNGKSFFVIEVSDSTMNQAFFVNNKNQNEWSPINVGDIIKIKVSNSRGKLRLLGFGII</sequence>
<feature type="domain" description="Polymerase/histidinol phosphatase N-terminal" evidence="7">
    <location>
        <begin position="5"/>
        <end position="72"/>
    </location>
</feature>
<dbReference type="Pfam" id="PF14579">
    <property type="entry name" value="HHH_6"/>
    <property type="match status" value="1"/>
</dbReference>
<evidence type="ECO:0000256" key="4">
    <source>
        <dbReference type="ARBA" id="ARBA00022705"/>
    </source>
</evidence>
<accession>A0A6M4JEI8</accession>
<proteinExistence type="predicted"/>
<dbReference type="InterPro" id="IPR016195">
    <property type="entry name" value="Pol/histidinol_Pase-like"/>
</dbReference>
<protein>
    <recommendedName>
        <fullName evidence="1">DNA-directed DNA polymerase</fullName>
        <ecNumber evidence="1">2.7.7.7</ecNumber>
    </recommendedName>
</protein>
<dbReference type="PANTHER" id="PTHR32294">
    <property type="entry name" value="DNA POLYMERASE III SUBUNIT ALPHA"/>
    <property type="match status" value="1"/>
</dbReference>
<keyword evidence="3 8" id="KW-0548">Nucleotidyltransferase</keyword>
<organism evidence="8 9">
    <name type="scientific">Mycoplasma miroungigenitalium</name>
    <dbReference type="NCBI Taxonomy" id="754515"/>
    <lineage>
        <taxon>Bacteria</taxon>
        <taxon>Bacillati</taxon>
        <taxon>Mycoplasmatota</taxon>
        <taxon>Mollicutes</taxon>
        <taxon>Mycoplasmataceae</taxon>
        <taxon>Mycoplasma</taxon>
    </lineage>
</organism>
<dbReference type="SUPFAM" id="SSF89550">
    <property type="entry name" value="PHP domain-like"/>
    <property type="match status" value="1"/>
</dbReference>
<dbReference type="Pfam" id="PF07733">
    <property type="entry name" value="DNA_pol3_alpha"/>
    <property type="match status" value="1"/>
</dbReference>
<dbReference type="KEGG" id="mmir:HLA87_01725"/>
<evidence type="ECO:0000256" key="6">
    <source>
        <dbReference type="ARBA" id="ARBA00049244"/>
    </source>
</evidence>
<dbReference type="NCBIfam" id="NF005516">
    <property type="entry name" value="PRK07135.1"/>
    <property type="match status" value="1"/>
</dbReference>
<dbReference type="InterPro" id="IPR004013">
    <property type="entry name" value="PHP_dom"/>
</dbReference>
<dbReference type="AlphaFoldDB" id="A0A6M4JEI8"/>
<dbReference type="NCBIfam" id="TIGR00594">
    <property type="entry name" value="polc"/>
    <property type="match status" value="1"/>
</dbReference>
<dbReference type="Proteomes" id="UP000500686">
    <property type="component" value="Chromosome"/>
</dbReference>
<dbReference type="EMBL" id="CP053096">
    <property type="protein sequence ID" value="QJR43502.1"/>
    <property type="molecule type" value="Genomic_DNA"/>
</dbReference>
<name>A0A6M4JEI8_9MOLU</name>
<dbReference type="SMART" id="SM00481">
    <property type="entry name" value="POLIIIAc"/>
    <property type="match status" value="1"/>
</dbReference>
<evidence type="ECO:0000256" key="5">
    <source>
        <dbReference type="ARBA" id="ARBA00022932"/>
    </source>
</evidence>
<dbReference type="InterPro" id="IPR040982">
    <property type="entry name" value="DNA_pol3_finger"/>
</dbReference>
<evidence type="ECO:0000256" key="3">
    <source>
        <dbReference type="ARBA" id="ARBA00022695"/>
    </source>
</evidence>
<keyword evidence="5" id="KW-0239">DNA-directed DNA polymerase</keyword>
<keyword evidence="2 8" id="KW-0808">Transferase</keyword>
<dbReference type="Gene3D" id="3.20.20.140">
    <property type="entry name" value="Metal-dependent hydrolases"/>
    <property type="match status" value="1"/>
</dbReference>